<evidence type="ECO:0000313" key="3">
    <source>
        <dbReference type="EMBL" id="MBC8603236.1"/>
    </source>
</evidence>
<dbReference type="RefSeq" id="WP_115500729.1">
    <property type="nucleotide sequence ID" value="NZ_JACRTI010000050.1"/>
</dbReference>
<organism evidence="4 5">
    <name type="scientific">Parabacteroides acidifaciens</name>
    <dbReference type="NCBI Taxonomy" id="2290935"/>
    <lineage>
        <taxon>Bacteria</taxon>
        <taxon>Pseudomonadati</taxon>
        <taxon>Bacteroidota</taxon>
        <taxon>Bacteroidia</taxon>
        <taxon>Bacteroidales</taxon>
        <taxon>Tannerellaceae</taxon>
        <taxon>Parabacteroides</taxon>
    </lineage>
</organism>
<dbReference type="SUPFAM" id="SSF49785">
    <property type="entry name" value="Galactose-binding domain-like"/>
    <property type="match status" value="1"/>
</dbReference>
<keyword evidence="1" id="KW-0732">Signal</keyword>
<dbReference type="EMBL" id="QREV01000050">
    <property type="protein sequence ID" value="RDU48045.1"/>
    <property type="molecule type" value="Genomic_DNA"/>
</dbReference>
<dbReference type="AlphaFoldDB" id="A0A3D8HAM7"/>
<keyword evidence="6" id="KW-1185">Reference proteome</keyword>
<reference evidence="4 5" key="1">
    <citation type="submission" date="2018-07" db="EMBL/GenBank/DDBJ databases">
        <title>Parabacteroides acidifaciens nov. sp., isolated from human feces.</title>
        <authorList>
            <person name="Wang Y.J."/>
        </authorList>
    </citation>
    <scope>NUCLEOTIDE SEQUENCE [LARGE SCALE GENOMIC DNA]</scope>
    <source>
        <strain evidence="4 5">426-9</strain>
    </source>
</reference>
<dbReference type="Proteomes" id="UP000256321">
    <property type="component" value="Unassembled WGS sequence"/>
</dbReference>
<dbReference type="InterPro" id="IPR008979">
    <property type="entry name" value="Galactose-bd-like_sf"/>
</dbReference>
<dbReference type="Proteomes" id="UP000629596">
    <property type="component" value="Unassembled WGS sequence"/>
</dbReference>
<dbReference type="PANTHER" id="PTHR43817">
    <property type="entry name" value="GLYCOSYL HYDROLASE"/>
    <property type="match status" value="1"/>
</dbReference>
<dbReference type="GO" id="GO:0016787">
    <property type="term" value="F:hydrolase activity"/>
    <property type="evidence" value="ECO:0007669"/>
    <property type="project" value="UniProtKB-KW"/>
</dbReference>
<reference evidence="3 6" key="2">
    <citation type="submission" date="2020-08" db="EMBL/GenBank/DDBJ databases">
        <title>Genome public.</title>
        <authorList>
            <person name="Liu C."/>
            <person name="Sun Q."/>
        </authorList>
    </citation>
    <scope>NUCLEOTIDE SEQUENCE [LARGE SCALE GENOMIC DNA]</scope>
    <source>
        <strain evidence="3 6">426_9</strain>
    </source>
</reference>
<sequence length="986" mass="110819">MNWKIIVWELMLVSFLFSCTDPGKVGVNDDQQVNYDYLKSHFQQPEQVYGVNCWWWWLNGNVTKEAITKDLEAMKSRNFQGAMIFDAGGHNQRGNKDIPAGPLFGSKEWTDLFVFALDEAKRLGLEMGFNIQSGWNLGGPCVTPQYAAKQLTYSELKTAGGKTLHLQLVKPEEHKGFYKDVAVLAFPANGENQTDKTVDKLDLKLGLHELGGSAPDCRFLLENTSRNEERKTGKTVFLVDPSKIVDLTAQMDEKGALSWDAPQGEWNIMRIGYTCTNSEVSTSSNEWQGNVLDYMSKEAFDYYWNTVVEPIFKAAGDHVGSTLKFMETDSWECGGMNWTDSFSDEFRAYCGYDLKQYLPLIAGHVVGNVDVSNAFLADFRKAIAHLVANNHYARFAAYAHKNNMGIQPESAGPHAGPLDGIKNYGFSDIVMSEFWSPSPHRPRPQDRFFIKQASSAAHIYGKKIVGAESFTTIGPHWNDELWHDQKSAFDHEICDGLNRLYFHTFTCSPAEQGLPGQEYFAGTHVNPRVTWWDQSGPFIDYLHRTQMLVQEGKFVADVLYYYGDHVPNVYPFKHRDMAGAMFGFDYDVTDETIFMKLDVDNGNVTTPAGGTYKVLVLPDHRVLSLAVLKKLETLVKEGAHVIGYKPLKTVSLVGGKTADAEFKQLADKLWGEATEATGRNEYGKGTVSWGKNAKEYLLSQNIPVDFSIEGNDSKTDFDYIHYMIGETHLYFVSNQTDEKQTVTAQFRVSGLQPELWDALSGEIREAEAFAQKDGLTSVPLVLEPYGSVFVVFNKEIGKNRQGTKQHNYPDYETVKTLDGPWTVCFDPKWGGPASVVFPELMDWATHPDKGIRYYSGTAVYNKRFTVDFEKTPANRYFLQLENVKDVGIAAVRINHTDKGIVWTKPFRVDITDALKEGENELVVEVTNSWFNRVAGDEMSVSPTRYTQTNVVLGNDFRGNPVSEIQLEPSGLLGPVTIVRTKTPDNG</sequence>
<dbReference type="EMBL" id="JACRTI010000050">
    <property type="protein sequence ID" value="MBC8603236.1"/>
    <property type="molecule type" value="Genomic_DNA"/>
</dbReference>
<evidence type="ECO:0000313" key="4">
    <source>
        <dbReference type="EMBL" id="RDU48045.1"/>
    </source>
</evidence>
<evidence type="ECO:0000313" key="6">
    <source>
        <dbReference type="Proteomes" id="UP000629596"/>
    </source>
</evidence>
<evidence type="ECO:0000313" key="5">
    <source>
        <dbReference type="Proteomes" id="UP000256321"/>
    </source>
</evidence>
<accession>A0A3D8HAM7</accession>
<gene>
    <name evidence="4" type="ORF">DWU89_16510</name>
    <name evidence="3" type="ORF">H8784_16105</name>
</gene>
<keyword evidence="2 4" id="KW-0378">Hydrolase</keyword>
<dbReference type="NCBIfam" id="NF045579">
    <property type="entry name" value="rhamnoside_JR"/>
    <property type="match status" value="1"/>
</dbReference>
<evidence type="ECO:0000256" key="1">
    <source>
        <dbReference type="ARBA" id="ARBA00022729"/>
    </source>
</evidence>
<protein>
    <submittedName>
        <fullName evidence="4">Glycoside hydrolase</fullName>
    </submittedName>
</protein>
<dbReference type="Pfam" id="PF17132">
    <property type="entry name" value="Glyco_hydro_106"/>
    <property type="match status" value="1"/>
</dbReference>
<dbReference type="PANTHER" id="PTHR43817:SF1">
    <property type="entry name" value="HYDROLASE, FAMILY 43, PUTATIVE (AFU_ORTHOLOGUE AFUA_3G01660)-RELATED"/>
    <property type="match status" value="1"/>
</dbReference>
<name>A0A3D8HAM7_9BACT</name>
<evidence type="ECO:0000256" key="2">
    <source>
        <dbReference type="ARBA" id="ARBA00022801"/>
    </source>
</evidence>
<proteinExistence type="predicted"/>
<comment type="caution">
    <text evidence="4">The sequence shown here is derived from an EMBL/GenBank/DDBJ whole genome shotgun (WGS) entry which is preliminary data.</text>
</comment>
<dbReference type="CDD" id="cd03143">
    <property type="entry name" value="A4_beta-galactosidase_middle_domain"/>
    <property type="match status" value="1"/>
</dbReference>
<dbReference type="Gene3D" id="2.60.120.260">
    <property type="entry name" value="Galactose-binding domain-like"/>
    <property type="match status" value="1"/>
</dbReference>